<feature type="region of interest" description="Disordered" evidence="1">
    <location>
        <begin position="1"/>
        <end position="25"/>
    </location>
</feature>
<comment type="caution">
    <text evidence="2">The sequence shown here is derived from an EMBL/GenBank/DDBJ whole genome shotgun (WGS) entry which is preliminary data.</text>
</comment>
<dbReference type="AlphaFoldDB" id="A0AAD6YYA6"/>
<feature type="region of interest" description="Disordered" evidence="1">
    <location>
        <begin position="173"/>
        <end position="220"/>
    </location>
</feature>
<keyword evidence="3" id="KW-1185">Reference proteome</keyword>
<feature type="compositionally biased region" description="Basic residues" evidence="1">
    <location>
        <begin position="9"/>
        <end position="22"/>
    </location>
</feature>
<accession>A0AAD6YYA6</accession>
<organism evidence="2 3">
    <name type="scientific">Mycena albidolilacea</name>
    <dbReference type="NCBI Taxonomy" id="1033008"/>
    <lineage>
        <taxon>Eukaryota</taxon>
        <taxon>Fungi</taxon>
        <taxon>Dikarya</taxon>
        <taxon>Basidiomycota</taxon>
        <taxon>Agaricomycotina</taxon>
        <taxon>Agaricomycetes</taxon>
        <taxon>Agaricomycetidae</taxon>
        <taxon>Agaricales</taxon>
        <taxon>Marasmiineae</taxon>
        <taxon>Mycenaceae</taxon>
        <taxon>Mycena</taxon>
    </lineage>
</organism>
<feature type="compositionally biased region" description="Basic residues" evidence="1">
    <location>
        <begin position="196"/>
        <end position="207"/>
    </location>
</feature>
<gene>
    <name evidence="2" type="ORF">DFH08DRAFT_978574</name>
</gene>
<evidence type="ECO:0000256" key="1">
    <source>
        <dbReference type="SAM" id="MobiDB-lite"/>
    </source>
</evidence>
<protein>
    <submittedName>
        <fullName evidence="2">Uncharacterized protein</fullName>
    </submittedName>
</protein>
<proteinExistence type="predicted"/>
<evidence type="ECO:0000313" key="3">
    <source>
        <dbReference type="Proteomes" id="UP001218218"/>
    </source>
</evidence>
<reference evidence="2" key="1">
    <citation type="submission" date="2023-03" db="EMBL/GenBank/DDBJ databases">
        <title>Massive genome expansion in bonnet fungi (Mycena s.s.) driven by repeated elements and novel gene families across ecological guilds.</title>
        <authorList>
            <consortium name="Lawrence Berkeley National Laboratory"/>
            <person name="Harder C.B."/>
            <person name="Miyauchi S."/>
            <person name="Viragh M."/>
            <person name="Kuo A."/>
            <person name="Thoen E."/>
            <person name="Andreopoulos B."/>
            <person name="Lu D."/>
            <person name="Skrede I."/>
            <person name="Drula E."/>
            <person name="Henrissat B."/>
            <person name="Morin E."/>
            <person name="Kohler A."/>
            <person name="Barry K."/>
            <person name="LaButti K."/>
            <person name="Morin E."/>
            <person name="Salamov A."/>
            <person name="Lipzen A."/>
            <person name="Mereny Z."/>
            <person name="Hegedus B."/>
            <person name="Baldrian P."/>
            <person name="Stursova M."/>
            <person name="Weitz H."/>
            <person name="Taylor A."/>
            <person name="Grigoriev I.V."/>
            <person name="Nagy L.G."/>
            <person name="Martin F."/>
            <person name="Kauserud H."/>
        </authorList>
    </citation>
    <scope>NUCLEOTIDE SEQUENCE</scope>
    <source>
        <strain evidence="2">CBHHK002</strain>
    </source>
</reference>
<name>A0AAD6YYA6_9AGAR</name>
<sequence>MPKDEPHHHLPRKHGQVKKKPKKQTEELLSRIDWDADKSAAMYDLIAQMEVKENHLVLFGKQGDENTSGESKIAVYKCIGSKIFPAMYATSPKALGNLVTTYKKHVKKLQQLPNETTALPTSASSPLPFGLAPAPSSHGYNPYATTYDTTLCIQRTGAPADCVPTRPPLTRIPSLVSVPGRSPTPDGPTACLTPTHRTRRGISRHSPSHTSHNASTSREETIRLSPFLSTRAPTDAITSRAWSSRHILRSFGLAAPRAYPETIGLLSRGLNLKGVLPAFPDLVPLVHPPPRPLPEAGHTSYIRSFVGVSSLTPPSAGSLLTGPSVTIPGFLD</sequence>
<dbReference type="Proteomes" id="UP001218218">
    <property type="component" value="Unassembled WGS sequence"/>
</dbReference>
<evidence type="ECO:0000313" key="2">
    <source>
        <dbReference type="EMBL" id="KAJ7301637.1"/>
    </source>
</evidence>
<dbReference type="EMBL" id="JARIHO010000130">
    <property type="protein sequence ID" value="KAJ7301637.1"/>
    <property type="molecule type" value="Genomic_DNA"/>
</dbReference>